<keyword evidence="1" id="KW-1133">Transmembrane helix</keyword>
<feature type="transmembrane region" description="Helical" evidence="1">
    <location>
        <begin position="44"/>
        <end position="62"/>
    </location>
</feature>
<organism evidence="2">
    <name type="scientific">Paenibacillus sp. SYP-B3998</name>
    <dbReference type="NCBI Taxonomy" id="2678564"/>
    <lineage>
        <taxon>Bacteria</taxon>
        <taxon>Bacillati</taxon>
        <taxon>Bacillota</taxon>
        <taxon>Bacilli</taxon>
        <taxon>Bacillales</taxon>
        <taxon>Paenibacillaceae</taxon>
        <taxon>Paenibacillus</taxon>
    </lineage>
</organism>
<evidence type="ECO:0008006" key="3">
    <source>
        <dbReference type="Google" id="ProtNLM"/>
    </source>
</evidence>
<comment type="caution">
    <text evidence="2">The sequence shown here is derived from an EMBL/GenBank/DDBJ whole genome shotgun (WGS) entry which is preliminary data.</text>
</comment>
<dbReference type="EMBL" id="JAAIKC010000006">
    <property type="protein sequence ID" value="NEW07771.1"/>
    <property type="molecule type" value="Genomic_DNA"/>
</dbReference>
<accession>A0A6G4A1S2</accession>
<reference evidence="2" key="1">
    <citation type="submission" date="2020-02" db="EMBL/GenBank/DDBJ databases">
        <authorList>
            <person name="Shen X.-R."/>
            <person name="Zhang Y.-X."/>
        </authorList>
    </citation>
    <scope>NUCLEOTIDE SEQUENCE</scope>
    <source>
        <strain evidence="2">SYP-B3998</strain>
    </source>
</reference>
<feature type="transmembrane region" description="Helical" evidence="1">
    <location>
        <begin position="68"/>
        <end position="86"/>
    </location>
</feature>
<feature type="transmembrane region" description="Helical" evidence="1">
    <location>
        <begin position="6"/>
        <end position="24"/>
    </location>
</feature>
<evidence type="ECO:0000313" key="2">
    <source>
        <dbReference type="EMBL" id="NEW07771.1"/>
    </source>
</evidence>
<protein>
    <recommendedName>
        <fullName evidence="3">YtpI family protein</fullName>
    </recommendedName>
</protein>
<gene>
    <name evidence="2" type="ORF">GK047_17360</name>
</gene>
<sequence length="97" mass="11368">MLWIQIILFSFICIMLALSVYFSFRSRREKEAAKRGLYSARMNICMGVMLVLIAVTQLFFFSESSFRRIFGTICVLLGLFNLFAGIRNHGHFDRMQR</sequence>
<name>A0A6G4A1S2_9BACL</name>
<dbReference type="AlphaFoldDB" id="A0A6G4A1S2"/>
<dbReference type="RefSeq" id="WP_163949347.1">
    <property type="nucleotide sequence ID" value="NZ_JAAIKC010000006.1"/>
</dbReference>
<keyword evidence="1" id="KW-0812">Transmembrane</keyword>
<dbReference type="Pfam" id="PF14007">
    <property type="entry name" value="YtpI"/>
    <property type="match status" value="1"/>
</dbReference>
<keyword evidence="1" id="KW-0472">Membrane</keyword>
<evidence type="ECO:0000256" key="1">
    <source>
        <dbReference type="SAM" id="Phobius"/>
    </source>
</evidence>
<dbReference type="InterPro" id="IPR025618">
    <property type="entry name" value="YtpI"/>
</dbReference>
<proteinExistence type="predicted"/>